<keyword evidence="4 5" id="KW-0472">Membrane</keyword>
<evidence type="ECO:0000256" key="3">
    <source>
        <dbReference type="ARBA" id="ARBA00022989"/>
    </source>
</evidence>
<protein>
    <recommendedName>
        <fullName evidence="8">Isoprenylcysteine carboxyl methyltransferase (ICMT) family protein</fullName>
    </recommendedName>
</protein>
<gene>
    <name evidence="6" type="ORF">rosag_38250</name>
</gene>
<dbReference type="GO" id="GO:0012505">
    <property type="term" value="C:endomembrane system"/>
    <property type="evidence" value="ECO:0007669"/>
    <property type="project" value="UniProtKB-SubCell"/>
</dbReference>
<dbReference type="PANTHER" id="PTHR12714">
    <property type="entry name" value="PROTEIN-S ISOPRENYLCYSTEINE O-METHYLTRANSFERASE"/>
    <property type="match status" value="1"/>
</dbReference>
<feature type="transmembrane region" description="Helical" evidence="5">
    <location>
        <begin position="170"/>
        <end position="188"/>
    </location>
</feature>
<dbReference type="EMBL" id="BRXS01000006">
    <property type="protein sequence ID" value="GLC27312.1"/>
    <property type="molecule type" value="Genomic_DNA"/>
</dbReference>
<evidence type="ECO:0000256" key="5">
    <source>
        <dbReference type="SAM" id="Phobius"/>
    </source>
</evidence>
<dbReference type="Gene3D" id="1.20.120.1630">
    <property type="match status" value="1"/>
</dbReference>
<comment type="subcellular location">
    <subcellularLocation>
        <location evidence="1">Endomembrane system</location>
        <topology evidence="1">Multi-pass membrane protein</topology>
    </subcellularLocation>
</comment>
<sequence>MSKKPWSIQRLRVPLGFVVAALYLWGATRSPWLSWRSLALGAAVAVIGLVIRAWAAGHIVKNDRLATTGPYAHTRNPLYFGSFLLAAGCALAVHWALLVAVAVFWLAVYAPVIKRERAFVSARFPDAYAEWERHVPSFVPRVTPWRGGGSAASGDAPPFDLKLYLFHREWQAALGFLGVMAWLAYWTWRRQTGG</sequence>
<proteinExistence type="predicted"/>
<evidence type="ECO:0000256" key="4">
    <source>
        <dbReference type="ARBA" id="ARBA00023136"/>
    </source>
</evidence>
<keyword evidence="7" id="KW-1185">Reference proteome</keyword>
<keyword evidence="2 5" id="KW-0812">Transmembrane</keyword>
<evidence type="ECO:0000256" key="2">
    <source>
        <dbReference type="ARBA" id="ARBA00022692"/>
    </source>
</evidence>
<evidence type="ECO:0000313" key="6">
    <source>
        <dbReference type="EMBL" id="GLC27312.1"/>
    </source>
</evidence>
<reference evidence="6" key="1">
    <citation type="submission" date="2022-08" db="EMBL/GenBank/DDBJ databases">
        <title>Draft genome sequencing of Roseisolibacter agri AW1220.</title>
        <authorList>
            <person name="Tobiishi Y."/>
            <person name="Tonouchi A."/>
        </authorList>
    </citation>
    <scope>NUCLEOTIDE SEQUENCE</scope>
    <source>
        <strain evidence="6">AW1220</strain>
    </source>
</reference>
<accession>A0AA37V3Z9</accession>
<dbReference type="PANTHER" id="PTHR12714:SF9">
    <property type="entry name" value="PROTEIN-S-ISOPRENYLCYSTEINE O-METHYLTRANSFERASE"/>
    <property type="match status" value="1"/>
</dbReference>
<organism evidence="6 7">
    <name type="scientific">Roseisolibacter agri</name>
    <dbReference type="NCBI Taxonomy" id="2014610"/>
    <lineage>
        <taxon>Bacteria</taxon>
        <taxon>Pseudomonadati</taxon>
        <taxon>Gemmatimonadota</taxon>
        <taxon>Gemmatimonadia</taxon>
        <taxon>Gemmatimonadales</taxon>
        <taxon>Gemmatimonadaceae</taxon>
        <taxon>Roseisolibacter</taxon>
    </lineage>
</organism>
<dbReference type="GO" id="GO:0016740">
    <property type="term" value="F:transferase activity"/>
    <property type="evidence" value="ECO:0007669"/>
    <property type="project" value="UniProtKB-ARBA"/>
</dbReference>
<keyword evidence="3 5" id="KW-1133">Transmembrane helix</keyword>
<comment type="caution">
    <text evidence="6">The sequence shown here is derived from an EMBL/GenBank/DDBJ whole genome shotgun (WGS) entry which is preliminary data.</text>
</comment>
<feature type="transmembrane region" description="Helical" evidence="5">
    <location>
        <begin position="39"/>
        <end position="57"/>
    </location>
</feature>
<evidence type="ECO:0000313" key="7">
    <source>
        <dbReference type="Proteomes" id="UP001161325"/>
    </source>
</evidence>
<feature type="transmembrane region" description="Helical" evidence="5">
    <location>
        <begin position="78"/>
        <end position="107"/>
    </location>
</feature>
<dbReference type="RefSeq" id="WP_284351754.1">
    <property type="nucleotide sequence ID" value="NZ_BRXS01000006.1"/>
</dbReference>
<dbReference type="Proteomes" id="UP001161325">
    <property type="component" value="Unassembled WGS sequence"/>
</dbReference>
<name>A0AA37V3Z9_9BACT</name>
<evidence type="ECO:0000256" key="1">
    <source>
        <dbReference type="ARBA" id="ARBA00004127"/>
    </source>
</evidence>
<dbReference type="AlphaFoldDB" id="A0AA37V3Z9"/>
<dbReference type="InterPro" id="IPR007318">
    <property type="entry name" value="Phopholipid_MeTrfase"/>
</dbReference>
<evidence type="ECO:0008006" key="8">
    <source>
        <dbReference type="Google" id="ProtNLM"/>
    </source>
</evidence>
<dbReference type="Pfam" id="PF04191">
    <property type="entry name" value="PEMT"/>
    <property type="match status" value="1"/>
</dbReference>